<feature type="non-terminal residue" evidence="1">
    <location>
        <position position="80"/>
    </location>
</feature>
<dbReference type="EMBL" id="BTSX01000003">
    <property type="protein sequence ID" value="GMS90066.1"/>
    <property type="molecule type" value="Genomic_DNA"/>
</dbReference>
<dbReference type="AlphaFoldDB" id="A0AAV5TE86"/>
<comment type="caution">
    <text evidence="1">The sequence shown here is derived from an EMBL/GenBank/DDBJ whole genome shotgun (WGS) entry which is preliminary data.</text>
</comment>
<evidence type="ECO:0000313" key="1">
    <source>
        <dbReference type="EMBL" id="GMS90066.1"/>
    </source>
</evidence>
<reference evidence="1" key="1">
    <citation type="submission" date="2023-10" db="EMBL/GenBank/DDBJ databases">
        <title>Genome assembly of Pristionchus species.</title>
        <authorList>
            <person name="Yoshida K."/>
            <person name="Sommer R.J."/>
        </authorList>
    </citation>
    <scope>NUCLEOTIDE SEQUENCE</scope>
    <source>
        <strain evidence="1">RS0144</strain>
    </source>
</reference>
<dbReference type="Proteomes" id="UP001432027">
    <property type="component" value="Unassembled WGS sequence"/>
</dbReference>
<feature type="non-terminal residue" evidence="1">
    <location>
        <position position="1"/>
    </location>
</feature>
<organism evidence="1 2">
    <name type="scientific">Pristionchus entomophagus</name>
    <dbReference type="NCBI Taxonomy" id="358040"/>
    <lineage>
        <taxon>Eukaryota</taxon>
        <taxon>Metazoa</taxon>
        <taxon>Ecdysozoa</taxon>
        <taxon>Nematoda</taxon>
        <taxon>Chromadorea</taxon>
        <taxon>Rhabditida</taxon>
        <taxon>Rhabditina</taxon>
        <taxon>Diplogasteromorpha</taxon>
        <taxon>Diplogasteroidea</taxon>
        <taxon>Neodiplogasteridae</taxon>
        <taxon>Pristionchus</taxon>
    </lineage>
</organism>
<accession>A0AAV5TE86</accession>
<gene>
    <name evidence="1" type="ORF">PENTCL1PPCAC_12241</name>
</gene>
<keyword evidence="2" id="KW-1185">Reference proteome</keyword>
<evidence type="ECO:0000313" key="2">
    <source>
        <dbReference type="Proteomes" id="UP001432027"/>
    </source>
</evidence>
<proteinExistence type="predicted"/>
<name>A0AAV5TE86_9BILA</name>
<sequence length="80" mass="9448">VCFRFGEAFDSIGEVCGDQEYWSSLKIPTIFRIEKALRSAGFSQVYYNCQGPHRQIRNEIGWWKRDPRRYLILQQTGTTQ</sequence>
<protein>
    <submittedName>
        <fullName evidence="1">Uncharacterized protein</fullName>
    </submittedName>
</protein>